<reference evidence="1 2" key="1">
    <citation type="submission" date="2017-05" db="EMBL/GenBank/DDBJ databases">
        <title>Butyricicoccus porcorum sp. nov. a butyrate-producing bacterium from the swine intestinal tract.</title>
        <authorList>
            <person name="Trachsel J."/>
            <person name="Humphrey S."/>
            <person name="Allen H.K."/>
        </authorList>
    </citation>
    <scope>NUCLEOTIDE SEQUENCE [LARGE SCALE GENOMIC DNA]</scope>
    <source>
        <strain evidence="1">BB10</strain>
    </source>
</reference>
<name>A0A252F596_9FIRM</name>
<evidence type="ECO:0000313" key="1">
    <source>
        <dbReference type="EMBL" id="OUM20830.1"/>
    </source>
</evidence>
<protein>
    <submittedName>
        <fullName evidence="1">Uncharacterized protein</fullName>
    </submittedName>
</protein>
<keyword evidence="2" id="KW-1185">Reference proteome</keyword>
<dbReference type="AlphaFoldDB" id="A0A252F596"/>
<comment type="caution">
    <text evidence="1">The sequence shown here is derived from an EMBL/GenBank/DDBJ whole genome shotgun (WGS) entry which is preliminary data.</text>
</comment>
<organism evidence="1 2">
    <name type="scientific">Butyricicoccus porcorum</name>
    <dbReference type="NCBI Taxonomy" id="1945634"/>
    <lineage>
        <taxon>Bacteria</taxon>
        <taxon>Bacillati</taxon>
        <taxon>Bacillota</taxon>
        <taxon>Clostridia</taxon>
        <taxon>Eubacteriales</taxon>
        <taxon>Butyricicoccaceae</taxon>
        <taxon>Butyricicoccus</taxon>
    </lineage>
</organism>
<gene>
    <name evidence="1" type="ORF">CBW42_04330</name>
</gene>
<accession>A0A252F596</accession>
<evidence type="ECO:0000313" key="2">
    <source>
        <dbReference type="Proteomes" id="UP000194903"/>
    </source>
</evidence>
<proteinExistence type="predicted"/>
<dbReference type="EMBL" id="NHOC01000004">
    <property type="protein sequence ID" value="OUM20830.1"/>
    <property type="molecule type" value="Genomic_DNA"/>
</dbReference>
<sequence>MIKIPVDSDITAVVRYMFIGKTFNHYAADIYFKGEHIGMIHVLDREVSDEDWWTRAHGTTTLTDKYFDEAVFAISDFFLNEYELIH</sequence>
<dbReference type="RefSeq" id="WP_087018134.1">
    <property type="nucleotide sequence ID" value="NZ_NHOC01000004.1"/>
</dbReference>
<dbReference type="Proteomes" id="UP000194903">
    <property type="component" value="Unassembled WGS sequence"/>
</dbReference>